<evidence type="ECO:0000256" key="2">
    <source>
        <dbReference type="ARBA" id="ARBA00009959"/>
    </source>
</evidence>
<evidence type="ECO:0000256" key="1">
    <source>
        <dbReference type="ARBA" id="ARBA00001946"/>
    </source>
</evidence>
<keyword evidence="6" id="KW-0378">Hydrolase</keyword>
<dbReference type="InterPro" id="IPR021127">
    <property type="entry name" value="CRISPR_associated_Cas2"/>
</dbReference>
<name>A0A8J2Z7C7_9PROT</name>
<dbReference type="AlphaFoldDB" id="A0A8J2Z7C7"/>
<sequence>MSTRALHLLAYDVAHPARLRRALHAARRHASGGQKSAHECWVTGTERAALLRAMRGMLHPRADRMLSIRLDPRLPPRGMGIAQPPQPPGFRIVG</sequence>
<protein>
    <submittedName>
        <fullName evidence="10">Uncharacterized protein</fullName>
    </submittedName>
</protein>
<dbReference type="Pfam" id="PF09827">
    <property type="entry name" value="CRISPR_Cas2"/>
    <property type="match status" value="1"/>
</dbReference>
<comment type="caution">
    <text evidence="10">The sequence shown here is derived from an EMBL/GenBank/DDBJ whole genome shotgun (WGS) entry which is preliminary data.</text>
</comment>
<evidence type="ECO:0000313" key="10">
    <source>
        <dbReference type="EMBL" id="GGG15743.1"/>
    </source>
</evidence>
<dbReference type="SUPFAM" id="SSF143430">
    <property type="entry name" value="TTP0101/SSO1404-like"/>
    <property type="match status" value="1"/>
</dbReference>
<dbReference type="CDD" id="cd09725">
    <property type="entry name" value="Cas2_I_II_III"/>
    <property type="match status" value="1"/>
</dbReference>
<evidence type="ECO:0000256" key="4">
    <source>
        <dbReference type="ARBA" id="ARBA00022723"/>
    </source>
</evidence>
<keyword evidence="5" id="KW-0255">Endonuclease</keyword>
<evidence type="ECO:0000313" key="11">
    <source>
        <dbReference type="Proteomes" id="UP000597507"/>
    </source>
</evidence>
<dbReference type="GO" id="GO:0043571">
    <property type="term" value="P:maintenance of CRISPR repeat elements"/>
    <property type="evidence" value="ECO:0007669"/>
    <property type="project" value="InterPro"/>
</dbReference>
<proteinExistence type="inferred from homology"/>
<dbReference type="GO" id="GO:0051607">
    <property type="term" value="P:defense response to virus"/>
    <property type="evidence" value="ECO:0007669"/>
    <property type="project" value="UniProtKB-KW"/>
</dbReference>
<comment type="similarity">
    <text evidence="2">Belongs to the CRISPR-associated endoribonuclease Cas2 protein family.</text>
</comment>
<keyword evidence="7" id="KW-0460">Magnesium</keyword>
<evidence type="ECO:0000256" key="6">
    <source>
        <dbReference type="ARBA" id="ARBA00022801"/>
    </source>
</evidence>
<dbReference type="InterPro" id="IPR019199">
    <property type="entry name" value="Virulence_VapD/CRISPR_Cas2"/>
</dbReference>
<dbReference type="GO" id="GO:0046872">
    <property type="term" value="F:metal ion binding"/>
    <property type="evidence" value="ECO:0007669"/>
    <property type="project" value="UniProtKB-KW"/>
</dbReference>
<dbReference type="Gene3D" id="3.30.70.240">
    <property type="match status" value="1"/>
</dbReference>
<evidence type="ECO:0000256" key="5">
    <source>
        <dbReference type="ARBA" id="ARBA00022759"/>
    </source>
</evidence>
<evidence type="ECO:0000256" key="9">
    <source>
        <dbReference type="SAM" id="MobiDB-lite"/>
    </source>
</evidence>
<keyword evidence="3" id="KW-0540">Nuclease</keyword>
<dbReference type="EMBL" id="BMKS01000001">
    <property type="protein sequence ID" value="GGG15743.1"/>
    <property type="molecule type" value="Genomic_DNA"/>
</dbReference>
<keyword evidence="11" id="KW-1185">Reference proteome</keyword>
<reference evidence="10 11" key="1">
    <citation type="journal article" date="2014" name="Int. J. Syst. Evol. Microbiol.">
        <title>Complete genome sequence of Corynebacterium casei LMG S-19264T (=DSM 44701T), isolated from a smear-ripened cheese.</title>
        <authorList>
            <consortium name="US DOE Joint Genome Institute (JGI-PGF)"/>
            <person name="Walter F."/>
            <person name="Albersmeier A."/>
            <person name="Kalinowski J."/>
            <person name="Ruckert C."/>
        </authorList>
    </citation>
    <scope>NUCLEOTIDE SEQUENCE [LARGE SCALE GENOMIC DNA]</scope>
    <source>
        <strain evidence="10 11">CGMCC 1.16330</strain>
    </source>
</reference>
<keyword evidence="4" id="KW-0479">Metal-binding</keyword>
<gene>
    <name evidence="10" type="ORF">GCM10010964_00040</name>
</gene>
<evidence type="ECO:0000256" key="7">
    <source>
        <dbReference type="ARBA" id="ARBA00022842"/>
    </source>
</evidence>
<evidence type="ECO:0000256" key="3">
    <source>
        <dbReference type="ARBA" id="ARBA00022722"/>
    </source>
</evidence>
<organism evidence="10 11">
    <name type="scientific">Caldovatus sediminis</name>
    <dbReference type="NCBI Taxonomy" id="2041189"/>
    <lineage>
        <taxon>Bacteria</taxon>
        <taxon>Pseudomonadati</taxon>
        <taxon>Pseudomonadota</taxon>
        <taxon>Alphaproteobacteria</taxon>
        <taxon>Acetobacterales</taxon>
        <taxon>Roseomonadaceae</taxon>
        <taxon>Caldovatus</taxon>
    </lineage>
</organism>
<dbReference type="GO" id="GO:0016787">
    <property type="term" value="F:hydrolase activity"/>
    <property type="evidence" value="ECO:0007669"/>
    <property type="project" value="UniProtKB-KW"/>
</dbReference>
<accession>A0A8J2Z7C7</accession>
<comment type="cofactor">
    <cofactor evidence="1">
        <name>Mg(2+)</name>
        <dbReference type="ChEBI" id="CHEBI:18420"/>
    </cofactor>
</comment>
<dbReference type="GO" id="GO:0004521">
    <property type="term" value="F:RNA endonuclease activity"/>
    <property type="evidence" value="ECO:0007669"/>
    <property type="project" value="InterPro"/>
</dbReference>
<evidence type="ECO:0000256" key="8">
    <source>
        <dbReference type="ARBA" id="ARBA00023118"/>
    </source>
</evidence>
<keyword evidence="8" id="KW-0051">Antiviral defense</keyword>
<dbReference type="RefSeq" id="WP_188897193.1">
    <property type="nucleotide sequence ID" value="NZ_BMKS01000001.1"/>
</dbReference>
<dbReference type="Proteomes" id="UP000597507">
    <property type="component" value="Unassembled WGS sequence"/>
</dbReference>
<feature type="region of interest" description="Disordered" evidence="9">
    <location>
        <begin position="69"/>
        <end position="94"/>
    </location>
</feature>